<feature type="domain" description="Antitoxin SocA-like Panacea" evidence="1">
    <location>
        <begin position="28"/>
        <end position="120"/>
    </location>
</feature>
<sequence length="148" mass="17641">MRDVNEVAEYLLYYCEKVLEKPISNLQLQKFLYYIQGLNLALLGKCMFKNEIEAWKYGPVVPDIYYRFNVNSSQEIIGIEPNEDVLSDSEKEIVKFVANNLKDIDPWELVKITHEEDPWKNNYFSSFNNVIKVKDIKKWFKSKLKFEE</sequence>
<reference evidence="2" key="1">
    <citation type="submission" date="2019-11" db="EMBL/GenBank/DDBJ databases">
        <title>Characterization of Clostridium perfringens isolates from swine manure treated agricultural soils.</title>
        <authorList>
            <person name="Wushke S.T."/>
        </authorList>
    </citation>
    <scope>NUCLEOTIDE SEQUENCE</scope>
    <source>
        <strain evidence="2">V2</strain>
    </source>
</reference>
<dbReference type="AlphaFoldDB" id="A0AAW9IK90"/>
<dbReference type="EMBL" id="WNVM01000018">
    <property type="protein sequence ID" value="MDZ5010054.1"/>
    <property type="molecule type" value="Genomic_DNA"/>
</dbReference>
<organism evidence="2 3">
    <name type="scientific">Clostridium perfringens</name>
    <dbReference type="NCBI Taxonomy" id="1502"/>
    <lineage>
        <taxon>Bacteria</taxon>
        <taxon>Bacillati</taxon>
        <taxon>Bacillota</taxon>
        <taxon>Clostridia</taxon>
        <taxon>Eubacteriales</taxon>
        <taxon>Clostridiaceae</taxon>
        <taxon>Clostridium</taxon>
    </lineage>
</organism>
<protein>
    <submittedName>
        <fullName evidence="2">DUF4065 domain-containing protein</fullName>
    </submittedName>
</protein>
<evidence type="ECO:0000313" key="3">
    <source>
        <dbReference type="Proteomes" id="UP001292368"/>
    </source>
</evidence>
<evidence type="ECO:0000313" key="2">
    <source>
        <dbReference type="EMBL" id="MDZ5010054.1"/>
    </source>
</evidence>
<dbReference type="Pfam" id="PF13274">
    <property type="entry name" value="SocA_Panacea"/>
    <property type="match status" value="1"/>
</dbReference>
<name>A0AAW9IK90_CLOPF</name>
<proteinExistence type="predicted"/>
<comment type="caution">
    <text evidence="2">The sequence shown here is derived from an EMBL/GenBank/DDBJ whole genome shotgun (WGS) entry which is preliminary data.</text>
</comment>
<dbReference type="RefSeq" id="WP_322381965.1">
    <property type="nucleotide sequence ID" value="NZ_WNVJ01000021.1"/>
</dbReference>
<accession>A0AAW9IK90</accession>
<gene>
    <name evidence="2" type="ORF">GNF77_14185</name>
</gene>
<dbReference type="InterPro" id="IPR025272">
    <property type="entry name" value="SocA_Panacea"/>
</dbReference>
<evidence type="ECO:0000259" key="1">
    <source>
        <dbReference type="Pfam" id="PF13274"/>
    </source>
</evidence>
<dbReference type="Proteomes" id="UP001292368">
    <property type="component" value="Unassembled WGS sequence"/>
</dbReference>